<proteinExistence type="predicted"/>
<organism evidence="1 2">
    <name type="scientific">Amycolatopsis rubida</name>
    <dbReference type="NCBI Taxonomy" id="112413"/>
    <lineage>
        <taxon>Bacteria</taxon>
        <taxon>Bacillati</taxon>
        <taxon>Actinomycetota</taxon>
        <taxon>Actinomycetes</taxon>
        <taxon>Pseudonocardiales</taxon>
        <taxon>Pseudonocardiaceae</taxon>
        <taxon>Amycolatopsis</taxon>
    </lineage>
</organism>
<evidence type="ECO:0000313" key="2">
    <source>
        <dbReference type="Proteomes" id="UP000199137"/>
    </source>
</evidence>
<name>A0A1I6BMJ1_9PSEU</name>
<evidence type="ECO:0000313" key="1">
    <source>
        <dbReference type="EMBL" id="SFQ82121.1"/>
    </source>
</evidence>
<protein>
    <submittedName>
        <fullName evidence="1">Uncharacterized protein</fullName>
    </submittedName>
</protein>
<dbReference type="AlphaFoldDB" id="A0A1I6BMJ1"/>
<dbReference type="Proteomes" id="UP000199137">
    <property type="component" value="Unassembled WGS sequence"/>
</dbReference>
<dbReference type="EMBL" id="FOWC01000033">
    <property type="protein sequence ID" value="SFQ82121.1"/>
    <property type="molecule type" value="Genomic_DNA"/>
</dbReference>
<reference evidence="1 2" key="1">
    <citation type="submission" date="2016-10" db="EMBL/GenBank/DDBJ databases">
        <authorList>
            <person name="de Groot N.N."/>
        </authorList>
    </citation>
    <scope>NUCLEOTIDE SEQUENCE [LARGE SCALE GENOMIC DNA]</scope>
    <source>
        <strain evidence="1 2">DSM 44637</strain>
    </source>
</reference>
<dbReference type="RefSeq" id="WP_093577409.1">
    <property type="nucleotide sequence ID" value="NZ_FOWC01000033.1"/>
</dbReference>
<accession>A0A1I6BMJ1</accession>
<gene>
    <name evidence="1" type="ORF">SAMN05421854_13313</name>
</gene>
<sequence>MIDAADEWRLSRIALLRWLAHPQPDRPVSGHGRRDMGRIPVPTLTLGDVRTLIERVDELGLPTEKYVVRGVKAAWTYGQHVHSISANPLA</sequence>